<keyword evidence="2" id="KW-1185">Reference proteome</keyword>
<evidence type="ECO:0000313" key="2">
    <source>
        <dbReference type="Proteomes" id="UP001059380"/>
    </source>
</evidence>
<accession>A0A9J7BTX1</accession>
<dbReference type="RefSeq" id="WP_260795964.1">
    <property type="nucleotide sequence ID" value="NZ_CP093313.1"/>
</dbReference>
<protein>
    <submittedName>
        <fullName evidence="1">Uncharacterized protein</fullName>
    </submittedName>
</protein>
<dbReference type="KEGG" id="orp:MOP44_10345"/>
<evidence type="ECO:0000313" key="1">
    <source>
        <dbReference type="EMBL" id="UWZ86324.1"/>
    </source>
</evidence>
<sequence>MANVWKLSYAELAHVCQVLGDDSSAQVSHEIREEARILYAAWKDALAIDLHQEGAATRQASMMLGLRKRTIELLFKSGVAV</sequence>
<dbReference type="EMBL" id="CP093313">
    <property type="protein sequence ID" value="UWZ86324.1"/>
    <property type="molecule type" value="Genomic_DNA"/>
</dbReference>
<dbReference type="Proteomes" id="UP001059380">
    <property type="component" value="Chromosome"/>
</dbReference>
<reference evidence="1" key="1">
    <citation type="submission" date="2021-04" db="EMBL/GenBank/DDBJ databases">
        <title>Phylogenetic analysis of Acidobacteriaceae.</title>
        <authorList>
            <person name="Qiu L."/>
            <person name="Zhang Q."/>
        </authorList>
    </citation>
    <scope>NUCLEOTIDE SEQUENCE</scope>
    <source>
        <strain evidence="1">DSM 25168</strain>
    </source>
</reference>
<proteinExistence type="predicted"/>
<gene>
    <name evidence="1" type="ORF">MOP44_10345</name>
</gene>
<dbReference type="AlphaFoldDB" id="A0A9J7BTX1"/>
<organism evidence="1 2">
    <name type="scientific">Occallatibacter riparius</name>
    <dbReference type="NCBI Taxonomy" id="1002689"/>
    <lineage>
        <taxon>Bacteria</taxon>
        <taxon>Pseudomonadati</taxon>
        <taxon>Acidobacteriota</taxon>
        <taxon>Terriglobia</taxon>
        <taxon>Terriglobales</taxon>
        <taxon>Acidobacteriaceae</taxon>
        <taxon>Occallatibacter</taxon>
    </lineage>
</organism>
<name>A0A9J7BTX1_9BACT</name>